<organism evidence="1">
    <name type="scientific">Salmonella enterica I</name>
    <dbReference type="NCBI Taxonomy" id="59201"/>
    <lineage>
        <taxon>Bacteria</taxon>
        <taxon>Pseudomonadati</taxon>
        <taxon>Pseudomonadota</taxon>
        <taxon>Gammaproteobacteria</taxon>
        <taxon>Enterobacterales</taxon>
        <taxon>Enterobacteriaceae</taxon>
        <taxon>Salmonella</taxon>
    </lineage>
</organism>
<accession>A0A3Z0PJK0</accession>
<reference evidence="1" key="1">
    <citation type="submission" date="2019-10" db="EMBL/GenBank/DDBJ databases">
        <authorList>
            <person name="Ashton P.M."/>
            <person name="Dallman T."/>
            <person name="Nair S."/>
            <person name="De Pinna E."/>
            <person name="Peters T."/>
            <person name="Grant K."/>
        </authorList>
    </citation>
    <scope>NUCLEOTIDE SEQUENCE</scope>
    <source>
        <strain evidence="1">821064</strain>
    </source>
</reference>
<protein>
    <submittedName>
        <fullName evidence="1">Antitoxin HicB</fullName>
    </submittedName>
</protein>
<dbReference type="EMBL" id="AAMGLJ010000003">
    <property type="protein sequence ID" value="EDH1145105.1"/>
    <property type="molecule type" value="Genomic_DNA"/>
</dbReference>
<proteinExistence type="predicted"/>
<sequence length="95" mass="10429">MKRNFSVGIELPPNDYTAFGIYVPAFDLPGYGCCSASNEQSLIPEIALDAILSVVQVMVADGYDVLNIEDAGIELYSSSQDYEHCECWLTIEADL</sequence>
<gene>
    <name evidence="1" type="ORF">GCY10_05325</name>
</gene>
<evidence type="ECO:0000313" key="1">
    <source>
        <dbReference type="EMBL" id="EDH1145105.1"/>
    </source>
</evidence>
<name>A0A3Z0PJK0_SALET</name>
<comment type="caution">
    <text evidence="1">The sequence shown here is derived from an EMBL/GenBank/DDBJ whole genome shotgun (WGS) entry which is preliminary data.</text>
</comment>
<dbReference type="AlphaFoldDB" id="A0A3Z0PJK0"/>